<dbReference type="InterPro" id="IPR009057">
    <property type="entry name" value="Homeodomain-like_sf"/>
</dbReference>
<dbReference type="InterPro" id="IPR036271">
    <property type="entry name" value="Tet_transcr_reg_TetR-rel_C_sf"/>
</dbReference>
<dbReference type="PROSITE" id="PS50977">
    <property type="entry name" value="HTH_TETR_2"/>
    <property type="match status" value="1"/>
</dbReference>
<dbReference type="Pfam" id="PF00440">
    <property type="entry name" value="TetR_N"/>
    <property type="match status" value="1"/>
</dbReference>
<evidence type="ECO:0000256" key="3">
    <source>
        <dbReference type="ARBA" id="ARBA00023163"/>
    </source>
</evidence>
<protein>
    <submittedName>
        <fullName evidence="6">TetR/AcrR family transcriptional regulator</fullName>
    </submittedName>
</protein>
<gene>
    <name evidence="6" type="ORF">GCM10009777_03150</name>
</gene>
<evidence type="ECO:0000256" key="4">
    <source>
        <dbReference type="PROSITE-ProRule" id="PRU00335"/>
    </source>
</evidence>
<keyword evidence="7" id="KW-1185">Reference proteome</keyword>
<dbReference type="PANTHER" id="PTHR30055">
    <property type="entry name" value="HTH-TYPE TRANSCRIPTIONAL REGULATOR RUTR"/>
    <property type="match status" value="1"/>
</dbReference>
<dbReference type="Gene3D" id="1.10.357.10">
    <property type="entry name" value="Tetracycline Repressor, domain 2"/>
    <property type="match status" value="1"/>
</dbReference>
<evidence type="ECO:0000259" key="5">
    <source>
        <dbReference type="PROSITE" id="PS50977"/>
    </source>
</evidence>
<dbReference type="PANTHER" id="PTHR30055:SF234">
    <property type="entry name" value="HTH-TYPE TRANSCRIPTIONAL REGULATOR BETI"/>
    <property type="match status" value="1"/>
</dbReference>
<organism evidence="6 7">
    <name type="scientific">Microbacterium pumilum</name>
    <dbReference type="NCBI Taxonomy" id="344165"/>
    <lineage>
        <taxon>Bacteria</taxon>
        <taxon>Bacillati</taxon>
        <taxon>Actinomycetota</taxon>
        <taxon>Actinomycetes</taxon>
        <taxon>Micrococcales</taxon>
        <taxon>Microbacteriaceae</taxon>
        <taxon>Microbacterium</taxon>
    </lineage>
</organism>
<dbReference type="InterPro" id="IPR001647">
    <property type="entry name" value="HTH_TetR"/>
</dbReference>
<keyword evidence="2 4" id="KW-0238">DNA-binding</keyword>
<evidence type="ECO:0000313" key="7">
    <source>
        <dbReference type="Proteomes" id="UP001500326"/>
    </source>
</evidence>
<keyword evidence="3" id="KW-0804">Transcription</keyword>
<dbReference type="SUPFAM" id="SSF46689">
    <property type="entry name" value="Homeodomain-like"/>
    <property type="match status" value="1"/>
</dbReference>
<dbReference type="Gene3D" id="1.10.10.60">
    <property type="entry name" value="Homeodomain-like"/>
    <property type="match status" value="1"/>
</dbReference>
<name>A0ABN2RSG3_9MICO</name>
<dbReference type="PRINTS" id="PR00455">
    <property type="entry name" value="HTHTETR"/>
</dbReference>
<keyword evidence="1" id="KW-0805">Transcription regulation</keyword>
<sequence>MGRRGAYAKGLAKREEILAVALDVVAKNGCRKATTREIAERVGLTQPGLMHHFGSREELFQEVLRARDLHDLDEFFAPNPRFEGFLEVIRHNTQVAGLVQLYAEYAAEASIAGHPAHDYFVERYAWVRGLIAAAIERAQEEGEMGPEVDIAEAADLIVAASDGLQVEWLHDPTIDMVARLTRVWELLRRSSWPESGVHPA</sequence>
<feature type="domain" description="HTH tetR-type" evidence="5">
    <location>
        <begin position="11"/>
        <end position="71"/>
    </location>
</feature>
<accession>A0ABN2RSG3</accession>
<feature type="DNA-binding region" description="H-T-H motif" evidence="4">
    <location>
        <begin position="34"/>
        <end position="53"/>
    </location>
</feature>
<reference evidence="6 7" key="1">
    <citation type="journal article" date="2019" name="Int. J. Syst. Evol. Microbiol.">
        <title>The Global Catalogue of Microorganisms (GCM) 10K type strain sequencing project: providing services to taxonomists for standard genome sequencing and annotation.</title>
        <authorList>
            <consortium name="The Broad Institute Genomics Platform"/>
            <consortium name="The Broad Institute Genome Sequencing Center for Infectious Disease"/>
            <person name="Wu L."/>
            <person name="Ma J."/>
        </authorList>
    </citation>
    <scope>NUCLEOTIDE SEQUENCE [LARGE SCALE GENOMIC DNA]</scope>
    <source>
        <strain evidence="6 7">JCM 14902</strain>
    </source>
</reference>
<evidence type="ECO:0000256" key="2">
    <source>
        <dbReference type="ARBA" id="ARBA00023125"/>
    </source>
</evidence>
<dbReference type="RefSeq" id="WP_344057873.1">
    <property type="nucleotide sequence ID" value="NZ_BAAAOH010000001.1"/>
</dbReference>
<dbReference type="SUPFAM" id="SSF48498">
    <property type="entry name" value="Tetracyclin repressor-like, C-terminal domain"/>
    <property type="match status" value="1"/>
</dbReference>
<dbReference type="EMBL" id="BAAAOH010000001">
    <property type="protein sequence ID" value="GAA1974116.1"/>
    <property type="molecule type" value="Genomic_DNA"/>
</dbReference>
<dbReference type="Proteomes" id="UP001500326">
    <property type="component" value="Unassembled WGS sequence"/>
</dbReference>
<proteinExistence type="predicted"/>
<dbReference type="InterPro" id="IPR050109">
    <property type="entry name" value="HTH-type_TetR-like_transc_reg"/>
</dbReference>
<comment type="caution">
    <text evidence="6">The sequence shown here is derived from an EMBL/GenBank/DDBJ whole genome shotgun (WGS) entry which is preliminary data.</text>
</comment>
<evidence type="ECO:0000256" key="1">
    <source>
        <dbReference type="ARBA" id="ARBA00023015"/>
    </source>
</evidence>
<evidence type="ECO:0000313" key="6">
    <source>
        <dbReference type="EMBL" id="GAA1974116.1"/>
    </source>
</evidence>